<reference evidence="1 2" key="1">
    <citation type="submission" date="2021-06" db="EMBL/GenBank/DDBJ databases">
        <authorList>
            <person name="Kallberg Y."/>
            <person name="Tangrot J."/>
            <person name="Rosling A."/>
        </authorList>
    </citation>
    <scope>NUCLEOTIDE SEQUENCE [LARGE SCALE GENOMIC DNA]</scope>
    <source>
        <strain evidence="1 2">120-4 pot B 10/14</strain>
    </source>
</reference>
<accession>A0ABN7V9U9</accession>
<organism evidence="1 2">
    <name type="scientific">Gigaspora margarita</name>
    <dbReference type="NCBI Taxonomy" id="4874"/>
    <lineage>
        <taxon>Eukaryota</taxon>
        <taxon>Fungi</taxon>
        <taxon>Fungi incertae sedis</taxon>
        <taxon>Mucoromycota</taxon>
        <taxon>Glomeromycotina</taxon>
        <taxon>Glomeromycetes</taxon>
        <taxon>Diversisporales</taxon>
        <taxon>Gigasporaceae</taxon>
        <taxon>Gigaspora</taxon>
    </lineage>
</organism>
<dbReference type="Proteomes" id="UP000789901">
    <property type="component" value="Unassembled WGS sequence"/>
</dbReference>
<protein>
    <submittedName>
        <fullName evidence="1">9928_t:CDS:1</fullName>
    </submittedName>
</protein>
<comment type="caution">
    <text evidence="1">The sequence shown here is derived from an EMBL/GenBank/DDBJ whole genome shotgun (WGS) entry which is preliminary data.</text>
</comment>
<keyword evidence="2" id="KW-1185">Reference proteome</keyword>
<proteinExistence type="predicted"/>
<dbReference type="EMBL" id="CAJVQB010010559">
    <property type="protein sequence ID" value="CAG8740987.1"/>
    <property type="molecule type" value="Genomic_DNA"/>
</dbReference>
<name>A0ABN7V9U9_GIGMA</name>
<evidence type="ECO:0000313" key="2">
    <source>
        <dbReference type="Proteomes" id="UP000789901"/>
    </source>
</evidence>
<feature type="non-terminal residue" evidence="1">
    <location>
        <position position="77"/>
    </location>
</feature>
<evidence type="ECO:0000313" key="1">
    <source>
        <dbReference type="EMBL" id="CAG8740987.1"/>
    </source>
</evidence>
<sequence>MVSAPFLELNSIADKFKSATSQPLKKCQRLVFVPSGSNMNSTSAMKIQELVPTNATAEDVEEGWVENINKEKQENNM</sequence>
<gene>
    <name evidence="1" type="ORF">GMARGA_LOCUS15380</name>
</gene>